<evidence type="ECO:0000313" key="2">
    <source>
        <dbReference type="Proteomes" id="UP000019439"/>
    </source>
</evidence>
<dbReference type="Pfam" id="PF08900">
    <property type="entry name" value="AcaB"/>
    <property type="match status" value="1"/>
</dbReference>
<protein>
    <recommendedName>
        <fullName evidence="3">Transposase</fullName>
    </recommendedName>
</protein>
<evidence type="ECO:0008006" key="3">
    <source>
        <dbReference type="Google" id="ProtNLM"/>
    </source>
</evidence>
<dbReference type="RefSeq" id="WP_025381227.1">
    <property type="nucleotide sequence ID" value="NZ_CP007230.1"/>
</dbReference>
<keyword evidence="2" id="KW-1185">Reference proteome</keyword>
<name>A0ABM5Q3W5_9GAMM</name>
<proteinExistence type="predicted"/>
<gene>
    <name evidence="1" type="ORF">BF17_03010</name>
</gene>
<dbReference type="EMBL" id="CP007230">
    <property type="protein sequence ID" value="AHK21897.1"/>
    <property type="molecule type" value="Genomic_DNA"/>
</dbReference>
<dbReference type="Proteomes" id="UP000019439">
    <property type="component" value="Chromosome"/>
</dbReference>
<organism evidence="1 2">
    <name type="scientific">Yersinia similis</name>
    <dbReference type="NCBI Taxonomy" id="367190"/>
    <lineage>
        <taxon>Bacteria</taxon>
        <taxon>Pseudomonadati</taxon>
        <taxon>Pseudomonadota</taxon>
        <taxon>Gammaproteobacteria</taxon>
        <taxon>Enterobacterales</taxon>
        <taxon>Yersiniaceae</taxon>
        <taxon>Yersinia</taxon>
    </lineage>
</organism>
<dbReference type="InterPro" id="IPR014996">
    <property type="entry name" value="AcaB"/>
</dbReference>
<accession>A0ABM5Q3W5</accession>
<dbReference type="GeneID" id="96662638"/>
<reference evidence="1 2" key="1">
    <citation type="journal article" date="2014" name="Genome Announc.">
        <title>Genome Sequence of Yersinia similis Y228T, a Member of the Yersinia pseudotuberculosis Complex.</title>
        <authorList>
            <person name="Sprague L.D."/>
            <person name="Neubauer H."/>
        </authorList>
    </citation>
    <scope>NUCLEOTIDE SEQUENCE [LARGE SCALE GENOMIC DNA]</scope>
    <source>
        <strain evidence="1 2">228</strain>
    </source>
</reference>
<evidence type="ECO:0000313" key="1">
    <source>
        <dbReference type="EMBL" id="AHK21897.1"/>
    </source>
</evidence>
<sequence>MVMPKKIKVGTLCYELNIELHTFYAINTWTGRHPTKNKGGIMGMPHLFRLLSKINRDSVAGNLYVY</sequence>